<dbReference type="InterPro" id="IPR052336">
    <property type="entry name" value="MlaD_Phospholipid_Transporter"/>
</dbReference>
<dbReference type="PANTHER" id="PTHR33371:SF4">
    <property type="entry name" value="INTERMEMBRANE PHOSPHOLIPID TRANSPORT SYSTEM BINDING PROTEIN MLAD"/>
    <property type="match status" value="1"/>
</dbReference>
<proteinExistence type="predicted"/>
<reference evidence="2 3" key="1">
    <citation type="submission" date="2018-05" db="EMBL/GenBank/DDBJ databases">
        <title>Genomic Encyclopedia of Type Strains, Phase IV (KMG-IV): sequencing the most valuable type-strain genomes for metagenomic binning, comparative biology and taxonomic classification.</title>
        <authorList>
            <person name="Goeker M."/>
        </authorList>
    </citation>
    <scope>NUCLEOTIDE SEQUENCE [LARGE SCALE GENOMIC DNA]</scope>
    <source>
        <strain evidence="2 3">DSM 44717</strain>
    </source>
</reference>
<evidence type="ECO:0000313" key="3">
    <source>
        <dbReference type="Proteomes" id="UP000246410"/>
    </source>
</evidence>
<protein>
    <submittedName>
        <fullName evidence="2">Virulence factor Mce-like protein</fullName>
    </submittedName>
</protein>
<dbReference type="EMBL" id="QGTL01000011">
    <property type="protein sequence ID" value="PWV71045.1"/>
    <property type="molecule type" value="Genomic_DNA"/>
</dbReference>
<organism evidence="2 3">
    <name type="scientific">Nocardia neocaledoniensis</name>
    <dbReference type="NCBI Taxonomy" id="236511"/>
    <lineage>
        <taxon>Bacteria</taxon>
        <taxon>Bacillati</taxon>
        <taxon>Actinomycetota</taxon>
        <taxon>Actinomycetes</taxon>
        <taxon>Mycobacteriales</taxon>
        <taxon>Nocardiaceae</taxon>
        <taxon>Nocardia</taxon>
    </lineage>
</organism>
<dbReference type="InterPro" id="IPR003399">
    <property type="entry name" value="Mce/MlaD"/>
</dbReference>
<evidence type="ECO:0000313" key="2">
    <source>
        <dbReference type="EMBL" id="PWV71045.1"/>
    </source>
</evidence>
<comment type="caution">
    <text evidence="2">The sequence shown here is derived from an EMBL/GenBank/DDBJ whole genome shotgun (WGS) entry which is preliminary data.</text>
</comment>
<dbReference type="Proteomes" id="UP000246410">
    <property type="component" value="Unassembled WGS sequence"/>
</dbReference>
<sequence length="358" mass="37562">MLRRMLISRGFVSVLAAVVVAVVAVAAYLLVLRPPVATKSYCAMFPDTIGLYVGNHVTLRGMAVGEITAIDPRGETVRVDFTVDERHPVPEDAAAVTVSDTIVADRQLAVLPGRDPGRTRDENGCITRTLTPKSMTQTLDAVAGLAAQTLGPESGTRDALRRGLAALDSATAGTGPEINAGITDLAALLDSPDAAIGRLGGLIDSLAAISGSVAQRWGDIRLMLTRLATVLDQVNNQLFSRTVEIIDGFQRVLPMLNEITSMFGDPIFRVLDASIPLVRLIRVNVDTLRDIVVRVPVLAAAAQSVADPARGLDYAPPAVAVPPEVAAQLCALGGAPDCASDPGRIPLSRLVFGLVGAR</sequence>
<keyword evidence="3" id="KW-1185">Reference proteome</keyword>
<dbReference type="Pfam" id="PF02470">
    <property type="entry name" value="MlaD"/>
    <property type="match status" value="1"/>
</dbReference>
<gene>
    <name evidence="2" type="ORF">DFR69_11134</name>
</gene>
<feature type="domain" description="Mce/MlaD" evidence="1">
    <location>
        <begin position="38"/>
        <end position="113"/>
    </location>
</feature>
<evidence type="ECO:0000259" key="1">
    <source>
        <dbReference type="Pfam" id="PF02470"/>
    </source>
</evidence>
<name>A0A317N719_9NOCA</name>
<accession>A0A317N719</accession>
<dbReference type="AlphaFoldDB" id="A0A317N719"/>
<dbReference type="PANTHER" id="PTHR33371">
    <property type="entry name" value="INTERMEMBRANE PHOSPHOLIPID TRANSPORT SYSTEM BINDING PROTEIN MLAD-RELATED"/>
    <property type="match status" value="1"/>
</dbReference>